<feature type="domain" description="4Fe-4S ferredoxin-type" evidence="1">
    <location>
        <begin position="138"/>
        <end position="161"/>
    </location>
</feature>
<dbReference type="AlphaFoldDB" id="T0ZG29"/>
<feature type="domain" description="4Fe-4S ferredoxin-type" evidence="1">
    <location>
        <begin position="219"/>
        <end position="247"/>
    </location>
</feature>
<dbReference type="PANTHER" id="PTHR40447:SF1">
    <property type="entry name" value="ANAEROBIC SULFITE REDUCTASE SUBUNIT A"/>
    <property type="match status" value="1"/>
</dbReference>
<proteinExistence type="predicted"/>
<dbReference type="PROSITE" id="PS00198">
    <property type="entry name" value="4FE4S_FER_1"/>
    <property type="match status" value="2"/>
</dbReference>
<dbReference type="InterPro" id="IPR017896">
    <property type="entry name" value="4Fe4S_Fe-S-bd"/>
</dbReference>
<reference evidence="2" key="2">
    <citation type="journal article" date="2014" name="ISME J.">
        <title>Microbial stratification in low pH oxic and suboxic macroscopic growths along an acid mine drainage.</title>
        <authorList>
            <person name="Mendez-Garcia C."/>
            <person name="Mesa V."/>
            <person name="Sprenger R.R."/>
            <person name="Richter M."/>
            <person name="Diez M.S."/>
            <person name="Solano J."/>
            <person name="Bargiela R."/>
            <person name="Golyshina O.V."/>
            <person name="Manteca A."/>
            <person name="Ramos J.L."/>
            <person name="Gallego J.R."/>
            <person name="Llorente I."/>
            <person name="Martins Dos Santos V.A."/>
            <person name="Jensen O.N."/>
            <person name="Pelaez A.I."/>
            <person name="Sanchez J."/>
            <person name="Ferrer M."/>
        </authorList>
    </citation>
    <scope>NUCLEOTIDE SEQUENCE</scope>
</reference>
<dbReference type="InterPro" id="IPR017900">
    <property type="entry name" value="4Fe4S_Fe_S_CS"/>
</dbReference>
<comment type="caution">
    <text evidence="2">The sequence shown here is derived from an EMBL/GenBank/DDBJ whole genome shotgun (WGS) entry which is preliminary data.</text>
</comment>
<evidence type="ECO:0000313" key="2">
    <source>
        <dbReference type="EMBL" id="EQD28670.1"/>
    </source>
</evidence>
<sequence length="256" mass="27820">GLWPLLVARACDLAALDLQDKHFLGGAYPDPIYAKRRDGLFVVAVHCSHPARTCFCVSTGDGPNATFGFDVALAELDNGFVAEPGSARGAAILDGLCLSDATTEQMVAAEHQSRQAAELQCRALPGRNLQAALFANLEHPRWNEVADRCLSCGNCTSVCPTCFCHGDVEVPKLDGRSSAHEREWDSCFTQGHSYIHGFTVRPDTRARYRQWLTHKLGGWHEQYGRSGCVGCGRCISWCPVGIDITEEAVAICGPQK</sequence>
<protein>
    <submittedName>
        <fullName evidence="2">Anaerobic sulfite reductase subunit A</fullName>
    </submittedName>
</protein>
<reference evidence="2" key="1">
    <citation type="submission" date="2013-08" db="EMBL/GenBank/DDBJ databases">
        <authorList>
            <person name="Mendez C."/>
            <person name="Richter M."/>
            <person name="Ferrer M."/>
            <person name="Sanchez J."/>
        </authorList>
    </citation>
    <scope>NUCLEOTIDE SEQUENCE</scope>
</reference>
<evidence type="ECO:0000259" key="1">
    <source>
        <dbReference type="PROSITE" id="PS51379"/>
    </source>
</evidence>
<dbReference type="EMBL" id="AUZX01015558">
    <property type="protein sequence ID" value="EQD28670.1"/>
    <property type="molecule type" value="Genomic_DNA"/>
</dbReference>
<dbReference type="Gene3D" id="1.10.1060.10">
    <property type="entry name" value="Alpha-helical ferredoxin"/>
    <property type="match status" value="1"/>
</dbReference>
<gene>
    <name evidence="2" type="ORF">B1A_21057</name>
</gene>
<organism evidence="2">
    <name type="scientific">mine drainage metagenome</name>
    <dbReference type="NCBI Taxonomy" id="410659"/>
    <lineage>
        <taxon>unclassified sequences</taxon>
        <taxon>metagenomes</taxon>
        <taxon>ecological metagenomes</taxon>
    </lineage>
</organism>
<name>T0ZG29_9ZZZZ</name>
<dbReference type="InterPro" id="IPR009051">
    <property type="entry name" value="Helical_ferredxn"/>
</dbReference>
<feature type="non-terminal residue" evidence="2">
    <location>
        <position position="1"/>
    </location>
</feature>
<dbReference type="GO" id="GO:0051536">
    <property type="term" value="F:iron-sulfur cluster binding"/>
    <property type="evidence" value="ECO:0007669"/>
    <property type="project" value="InterPro"/>
</dbReference>
<dbReference type="Pfam" id="PF17179">
    <property type="entry name" value="Fer4_22"/>
    <property type="match status" value="1"/>
</dbReference>
<accession>T0ZG29</accession>
<dbReference type="SUPFAM" id="SSF46548">
    <property type="entry name" value="alpha-helical ferredoxin"/>
    <property type="match status" value="1"/>
</dbReference>
<dbReference type="PANTHER" id="PTHR40447">
    <property type="entry name" value="ANAEROBIC SULFITE REDUCTASE SUBUNIT A"/>
    <property type="match status" value="1"/>
</dbReference>
<dbReference type="PROSITE" id="PS51379">
    <property type="entry name" value="4FE4S_FER_2"/>
    <property type="match status" value="2"/>
</dbReference>